<comment type="caution">
    <text evidence="1">The sequence shown here is derived from an EMBL/GenBank/DDBJ whole genome shotgun (WGS) entry which is preliminary data.</text>
</comment>
<evidence type="ECO:0000313" key="1">
    <source>
        <dbReference type="EMBL" id="KAK8008313.1"/>
    </source>
</evidence>
<gene>
    <name evidence="1" type="ORF">PG991_010864</name>
</gene>
<dbReference type="Proteomes" id="UP001396898">
    <property type="component" value="Unassembled WGS sequence"/>
</dbReference>
<reference evidence="1 2" key="1">
    <citation type="submission" date="2023-01" db="EMBL/GenBank/DDBJ databases">
        <title>Analysis of 21 Apiospora genomes using comparative genomics revels a genus with tremendous synthesis potential of carbohydrate active enzymes and secondary metabolites.</title>
        <authorList>
            <person name="Sorensen T."/>
        </authorList>
    </citation>
    <scope>NUCLEOTIDE SEQUENCE [LARGE SCALE GENOMIC DNA]</scope>
    <source>
        <strain evidence="1 2">CBS 20057</strain>
    </source>
</reference>
<sequence>MTANRTVGVSITYIRGEDARVHISFGSTLQARAYYRILENSSFQKKLQLVPRIESDDYSVSMRLPSRISEIRATSRRGGFNFIFSDQNLKDGWVKNMRLWDMDSDGKVYVKWDLSPQDLNRELGIRVVDSPQRKPSPPPVSKIAGNR</sequence>
<protein>
    <submittedName>
        <fullName evidence="1">Uncharacterized protein</fullName>
    </submittedName>
</protein>
<dbReference type="EMBL" id="JAQQWI010000016">
    <property type="protein sequence ID" value="KAK8008313.1"/>
    <property type="molecule type" value="Genomic_DNA"/>
</dbReference>
<name>A0ABR1RDK7_9PEZI</name>
<evidence type="ECO:0000313" key="2">
    <source>
        <dbReference type="Proteomes" id="UP001396898"/>
    </source>
</evidence>
<proteinExistence type="predicted"/>
<accession>A0ABR1RDK7</accession>
<organism evidence="1 2">
    <name type="scientific">Apiospora marii</name>
    <dbReference type="NCBI Taxonomy" id="335849"/>
    <lineage>
        <taxon>Eukaryota</taxon>
        <taxon>Fungi</taxon>
        <taxon>Dikarya</taxon>
        <taxon>Ascomycota</taxon>
        <taxon>Pezizomycotina</taxon>
        <taxon>Sordariomycetes</taxon>
        <taxon>Xylariomycetidae</taxon>
        <taxon>Amphisphaeriales</taxon>
        <taxon>Apiosporaceae</taxon>
        <taxon>Apiospora</taxon>
    </lineage>
</organism>
<keyword evidence="2" id="KW-1185">Reference proteome</keyword>